<dbReference type="Proteomes" id="UP000238071">
    <property type="component" value="Unassembled WGS sequence"/>
</dbReference>
<dbReference type="InterPro" id="IPR018743">
    <property type="entry name" value="DUF2292"/>
</dbReference>
<dbReference type="EMBL" id="PTIY01000011">
    <property type="protein sequence ID" value="PPK68723.1"/>
    <property type="molecule type" value="Genomic_DNA"/>
</dbReference>
<evidence type="ECO:0000313" key="1">
    <source>
        <dbReference type="EMBL" id="PPK68723.1"/>
    </source>
</evidence>
<organism evidence="1 2">
    <name type="scientific">Methylobacter tundripaludum</name>
    <dbReference type="NCBI Taxonomy" id="173365"/>
    <lineage>
        <taxon>Bacteria</taxon>
        <taxon>Pseudomonadati</taxon>
        <taxon>Pseudomonadota</taxon>
        <taxon>Gammaproteobacteria</taxon>
        <taxon>Methylococcales</taxon>
        <taxon>Methylococcaceae</taxon>
        <taxon>Methylobacter</taxon>
    </lineage>
</organism>
<reference evidence="1 2" key="1">
    <citation type="submission" date="2018-02" db="EMBL/GenBank/DDBJ databases">
        <title>Subsurface microbial communities from deep shales in Ohio and West Virginia, USA.</title>
        <authorList>
            <person name="Wrighton K."/>
        </authorList>
    </citation>
    <scope>NUCLEOTIDE SEQUENCE [LARGE SCALE GENOMIC DNA]</scope>
    <source>
        <strain evidence="1 2">OWC-G53F</strain>
    </source>
</reference>
<proteinExistence type="predicted"/>
<dbReference type="OrthoDB" id="6905012at2"/>
<dbReference type="Pfam" id="PF10055">
    <property type="entry name" value="DUF2292"/>
    <property type="match status" value="1"/>
</dbReference>
<dbReference type="AlphaFoldDB" id="A0A2S6GU58"/>
<gene>
    <name evidence="1" type="ORF">B0F88_111131</name>
</gene>
<evidence type="ECO:0008006" key="3">
    <source>
        <dbReference type="Google" id="ProtNLM"/>
    </source>
</evidence>
<accession>A0A2S6GU58</accession>
<comment type="caution">
    <text evidence="1">The sequence shown here is derived from an EMBL/GenBank/DDBJ whole genome shotgun (WGS) entry which is preliminary data.</text>
</comment>
<evidence type="ECO:0000313" key="2">
    <source>
        <dbReference type="Proteomes" id="UP000238071"/>
    </source>
</evidence>
<dbReference type="RefSeq" id="WP_104424557.1">
    <property type="nucleotide sequence ID" value="NZ_PTIY01000011.1"/>
</dbReference>
<keyword evidence="2" id="KW-1185">Reference proteome</keyword>
<name>A0A2S6GU58_9GAMM</name>
<protein>
    <recommendedName>
        <fullName evidence="3">DUF2292 domain-containing protein</fullName>
    </recommendedName>
</protein>
<sequence length="57" mass="6769">MALKLEKTYRDPRTTEIANQIAAILQEIKFGSIEITIHENKVVQIERREKLRFDNKK</sequence>